<name>A0A653CA45_CALMS</name>
<dbReference type="Proteomes" id="UP000410492">
    <property type="component" value="Unassembled WGS sequence"/>
</dbReference>
<protein>
    <submittedName>
        <fullName evidence="1">Uncharacterized protein</fullName>
    </submittedName>
</protein>
<proteinExistence type="predicted"/>
<keyword evidence="2" id="KW-1185">Reference proteome</keyword>
<evidence type="ECO:0000313" key="1">
    <source>
        <dbReference type="EMBL" id="VEN44775.1"/>
    </source>
</evidence>
<dbReference type="EMBL" id="CAACVG010007313">
    <property type="protein sequence ID" value="VEN44775.1"/>
    <property type="molecule type" value="Genomic_DNA"/>
</dbReference>
<evidence type="ECO:0000313" key="2">
    <source>
        <dbReference type="Proteomes" id="UP000410492"/>
    </source>
</evidence>
<dbReference type="OrthoDB" id="10255013at2759"/>
<dbReference type="AlphaFoldDB" id="A0A653CA45"/>
<gene>
    <name evidence="1" type="ORF">CALMAC_LOCUS7444</name>
</gene>
<reference evidence="1 2" key="1">
    <citation type="submission" date="2019-01" db="EMBL/GenBank/DDBJ databases">
        <authorList>
            <person name="Sayadi A."/>
        </authorList>
    </citation>
    <scope>NUCLEOTIDE SEQUENCE [LARGE SCALE GENOMIC DNA]</scope>
</reference>
<accession>A0A653CA45</accession>
<organism evidence="1 2">
    <name type="scientific">Callosobruchus maculatus</name>
    <name type="common">Southern cowpea weevil</name>
    <name type="synonym">Pulse bruchid</name>
    <dbReference type="NCBI Taxonomy" id="64391"/>
    <lineage>
        <taxon>Eukaryota</taxon>
        <taxon>Metazoa</taxon>
        <taxon>Ecdysozoa</taxon>
        <taxon>Arthropoda</taxon>
        <taxon>Hexapoda</taxon>
        <taxon>Insecta</taxon>
        <taxon>Pterygota</taxon>
        <taxon>Neoptera</taxon>
        <taxon>Endopterygota</taxon>
        <taxon>Coleoptera</taxon>
        <taxon>Polyphaga</taxon>
        <taxon>Cucujiformia</taxon>
        <taxon>Chrysomeloidea</taxon>
        <taxon>Chrysomelidae</taxon>
        <taxon>Bruchinae</taxon>
        <taxon>Bruchini</taxon>
        <taxon>Callosobruchus</taxon>
    </lineage>
</organism>
<sequence>MTEYNRTQTDYRERTFLSFSFLMLHFFVVRNNTVIHFKNDFYSRHHLHAFIVGYREREHIGSVTDQAVLW</sequence>